<proteinExistence type="predicted"/>
<dbReference type="GeneID" id="136092429"/>
<sequence>MDDRKSCVLTSQTVVEHPANRQLIPKNMDLDYVEQLYTESSSENDDNVDDFQPLFEQPKQKFKSNAMPIAIMCAEAGISTHKGVSVTRSLSNFHSDIPTPNQSAIFKAGKRLQVTTLLKLKEALSVQLFFILHFDGKGVAPYDYGIKKVERMVIALQSDGPIFWYIGLKTLHTSGTSKNLAAMITETLLEHNVVHKISLIICDTCSVNTGGSYDGSGGVVGILRSKLFNRPVPYYGCNAHILDLVLKKMVIFHLPTPSKSPTLTDFKFIQKLKK</sequence>
<name>A0ABM4DQ76_HYDVU</name>
<dbReference type="RefSeq" id="XP_065676738.1">
    <property type="nucleotide sequence ID" value="XM_065820666.1"/>
</dbReference>
<reference evidence="2" key="1">
    <citation type="submission" date="2025-08" db="UniProtKB">
        <authorList>
            <consortium name="RefSeq"/>
        </authorList>
    </citation>
    <scope>IDENTIFICATION</scope>
</reference>
<protein>
    <submittedName>
        <fullName evidence="2">Uncharacterized protein LOC136092429</fullName>
    </submittedName>
</protein>
<gene>
    <name evidence="2" type="primary">LOC136092429</name>
</gene>
<evidence type="ECO:0000313" key="2">
    <source>
        <dbReference type="RefSeq" id="XP_065676738.1"/>
    </source>
</evidence>
<evidence type="ECO:0000313" key="1">
    <source>
        <dbReference type="Proteomes" id="UP001652625"/>
    </source>
</evidence>
<accession>A0ABM4DQ76</accession>
<dbReference type="Proteomes" id="UP001652625">
    <property type="component" value="Chromosome 15"/>
</dbReference>
<keyword evidence="1" id="KW-1185">Reference proteome</keyword>
<organism evidence="1 2">
    <name type="scientific">Hydra vulgaris</name>
    <name type="common">Hydra</name>
    <name type="synonym">Hydra attenuata</name>
    <dbReference type="NCBI Taxonomy" id="6087"/>
    <lineage>
        <taxon>Eukaryota</taxon>
        <taxon>Metazoa</taxon>
        <taxon>Cnidaria</taxon>
        <taxon>Hydrozoa</taxon>
        <taxon>Hydroidolina</taxon>
        <taxon>Anthoathecata</taxon>
        <taxon>Aplanulata</taxon>
        <taxon>Hydridae</taxon>
        <taxon>Hydra</taxon>
    </lineage>
</organism>